<accession>A0A5A7MTD9</accession>
<evidence type="ECO:0000313" key="6">
    <source>
        <dbReference type="Proteomes" id="UP000322084"/>
    </source>
</evidence>
<comment type="caution">
    <text evidence="4">The sequence shown here is derived from an EMBL/GenBank/DDBJ whole genome shotgun (WGS) entry which is preliminary data.</text>
</comment>
<dbReference type="PANTHER" id="PTHR12469">
    <property type="entry name" value="PROTEIN EMI5 HOMOLOG, MITOCHONDRIAL"/>
    <property type="match status" value="1"/>
</dbReference>
<gene>
    <name evidence="4" type="ORF">JCM17844_18820</name>
    <name evidence="5" type="ORF">JCM17845_12210</name>
</gene>
<keyword evidence="3" id="KW-0143">Chaperone</keyword>
<dbReference type="EMBL" id="BKCL01000005">
    <property type="protein sequence ID" value="GEQ98245.1"/>
    <property type="molecule type" value="Genomic_DNA"/>
</dbReference>
<keyword evidence="7" id="KW-1185">Reference proteome</keyword>
<sequence length="97" mass="11507">MSENLPTANIDLENRRKRLVFRAWHRGVKEADIIIGTFVRTHVESWDHEQIAWFERLLEESDRDILAWIMKSEPVPDIFDTPCLHDMQKLDYVSIGD</sequence>
<evidence type="ECO:0000313" key="4">
    <source>
        <dbReference type="EMBL" id="GEQ98245.1"/>
    </source>
</evidence>
<proteinExistence type="inferred from homology"/>
<evidence type="ECO:0000313" key="5">
    <source>
        <dbReference type="EMBL" id="GER00598.1"/>
    </source>
</evidence>
<dbReference type="Proteomes" id="UP000322084">
    <property type="component" value="Unassembled WGS sequence"/>
</dbReference>
<dbReference type="Proteomes" id="UP000325187">
    <property type="component" value="Unassembled WGS sequence"/>
</dbReference>
<protein>
    <recommendedName>
        <fullName evidence="2">FAD assembly factor SdhE</fullName>
    </recommendedName>
</protein>
<dbReference type="GO" id="GO:0006099">
    <property type="term" value="P:tricarboxylic acid cycle"/>
    <property type="evidence" value="ECO:0007669"/>
    <property type="project" value="TreeGrafter"/>
</dbReference>
<reference evidence="6 7" key="1">
    <citation type="submission" date="2019-09" db="EMBL/GenBank/DDBJ databases">
        <title>NBRP : Genome information of microbial organism related human and environment.</title>
        <authorList>
            <person name="Hattori M."/>
            <person name="Oshima K."/>
            <person name="Inaba H."/>
            <person name="Suda W."/>
            <person name="Sakamoto M."/>
            <person name="Iino T."/>
            <person name="Kitahara M."/>
            <person name="Oshida Y."/>
            <person name="Iida T."/>
            <person name="Kudo T."/>
            <person name="Itoh T."/>
            <person name="Ohkuma M."/>
        </authorList>
    </citation>
    <scope>NUCLEOTIDE SEQUENCE [LARGE SCALE GENOMIC DNA]</scope>
    <source>
        <strain evidence="4 6">Hi-2</strain>
        <strain evidence="5 7">Mie-1</strain>
    </source>
</reference>
<comment type="similarity">
    <text evidence="1">Belongs to the SdhE FAD assembly factor family.</text>
</comment>
<evidence type="ECO:0000256" key="2">
    <source>
        <dbReference type="ARBA" id="ARBA00019418"/>
    </source>
</evidence>
<name>A0A5A7MTD9_9PROT</name>
<dbReference type="EMBL" id="BKCM01000005">
    <property type="protein sequence ID" value="GER00598.1"/>
    <property type="molecule type" value="Genomic_DNA"/>
</dbReference>
<dbReference type="PANTHER" id="PTHR12469:SF2">
    <property type="entry name" value="SUCCINATE DEHYDROGENASE ASSEMBLY FACTOR 2, MITOCHONDRIAL"/>
    <property type="match status" value="1"/>
</dbReference>
<dbReference type="Gene3D" id="1.10.150.250">
    <property type="entry name" value="Flavinator of succinate dehydrogenase"/>
    <property type="match status" value="1"/>
</dbReference>
<dbReference type="Pfam" id="PF03937">
    <property type="entry name" value="Sdh5"/>
    <property type="match status" value="1"/>
</dbReference>
<evidence type="ECO:0000256" key="1">
    <source>
        <dbReference type="ARBA" id="ARBA00008571"/>
    </source>
</evidence>
<dbReference type="RefSeq" id="WP_210431663.1">
    <property type="nucleotide sequence ID" value="NZ_BKCL01000005.1"/>
</dbReference>
<accession>A0A5A7MXK0</accession>
<dbReference type="InterPro" id="IPR005631">
    <property type="entry name" value="SDH"/>
</dbReference>
<organism evidence="4 6">
    <name type="scientific">Iodidimonas gelatinilytica</name>
    <dbReference type="NCBI Taxonomy" id="1236966"/>
    <lineage>
        <taxon>Bacteria</taxon>
        <taxon>Pseudomonadati</taxon>
        <taxon>Pseudomonadota</taxon>
        <taxon>Alphaproteobacteria</taxon>
        <taxon>Iodidimonadales</taxon>
        <taxon>Iodidimonadaceae</taxon>
        <taxon>Iodidimonas</taxon>
    </lineage>
</organism>
<dbReference type="AlphaFoldDB" id="A0A5A7MTD9"/>
<evidence type="ECO:0000256" key="3">
    <source>
        <dbReference type="ARBA" id="ARBA00023186"/>
    </source>
</evidence>
<evidence type="ECO:0000313" key="7">
    <source>
        <dbReference type="Proteomes" id="UP000325187"/>
    </source>
</evidence>
<dbReference type="InterPro" id="IPR036714">
    <property type="entry name" value="SDH_sf"/>
</dbReference>
<dbReference type="SUPFAM" id="SSF109910">
    <property type="entry name" value="YgfY-like"/>
    <property type="match status" value="1"/>
</dbReference>